<protein>
    <recommendedName>
        <fullName evidence="2">FAD dependent oxidoreductase domain-containing protein</fullName>
    </recommendedName>
</protein>
<evidence type="ECO:0000313" key="1">
    <source>
        <dbReference type="EMBL" id="SVD99474.1"/>
    </source>
</evidence>
<feature type="non-terminal residue" evidence="1">
    <location>
        <position position="1"/>
    </location>
</feature>
<dbReference type="AlphaFoldDB" id="A0A382ZVE4"/>
<name>A0A382ZVE4_9ZZZZ</name>
<evidence type="ECO:0008006" key="2">
    <source>
        <dbReference type="Google" id="ProtNLM"/>
    </source>
</evidence>
<dbReference type="InterPro" id="IPR036188">
    <property type="entry name" value="FAD/NAD-bd_sf"/>
</dbReference>
<accession>A0A382ZVE4</accession>
<proteinExistence type="predicted"/>
<sequence>HPSVIYAFGHQHVGLTLGGVTGKLVQQIMDREDPIVDPTPYAAQRFLA</sequence>
<dbReference type="EMBL" id="UINC01186985">
    <property type="protein sequence ID" value="SVD99474.1"/>
    <property type="molecule type" value="Genomic_DNA"/>
</dbReference>
<dbReference type="Gene3D" id="3.50.50.60">
    <property type="entry name" value="FAD/NAD(P)-binding domain"/>
    <property type="match status" value="1"/>
</dbReference>
<organism evidence="1">
    <name type="scientific">marine metagenome</name>
    <dbReference type="NCBI Taxonomy" id="408172"/>
    <lineage>
        <taxon>unclassified sequences</taxon>
        <taxon>metagenomes</taxon>
        <taxon>ecological metagenomes</taxon>
    </lineage>
</organism>
<reference evidence="1" key="1">
    <citation type="submission" date="2018-05" db="EMBL/GenBank/DDBJ databases">
        <authorList>
            <person name="Lanie J.A."/>
            <person name="Ng W.-L."/>
            <person name="Kazmierczak K.M."/>
            <person name="Andrzejewski T.M."/>
            <person name="Davidsen T.M."/>
            <person name="Wayne K.J."/>
            <person name="Tettelin H."/>
            <person name="Glass J.I."/>
            <person name="Rusch D."/>
            <person name="Podicherti R."/>
            <person name="Tsui H.-C.T."/>
            <person name="Winkler M.E."/>
        </authorList>
    </citation>
    <scope>NUCLEOTIDE SEQUENCE</scope>
</reference>
<gene>
    <name evidence="1" type="ORF">METZ01_LOCUS452328</name>
</gene>